<evidence type="ECO:0008006" key="2">
    <source>
        <dbReference type="Google" id="ProtNLM"/>
    </source>
</evidence>
<organism evidence="1">
    <name type="scientific">marine sediment metagenome</name>
    <dbReference type="NCBI Taxonomy" id="412755"/>
    <lineage>
        <taxon>unclassified sequences</taxon>
        <taxon>metagenomes</taxon>
        <taxon>ecological metagenomes</taxon>
    </lineage>
</organism>
<sequence length="212" mass="24690">MARSGTSMVIGLLQICGLHLGGDLKPPKTDNPKGYFEDLEFLAINREIFRLNNGSGSKPPENVNPLSADLITRMRQFISKWPKDVLVGWKDPKVCITARLWNEIIRPEKLKVVLVSRPYSEIAKSLNKRHGMSEAEARKLCEFYYQKAKSNLMKSEGYEGIEHIYTFYHNYFKSWQRELQIVTKFLGLNIIENTKKIEEFIDINLWHNRRSL</sequence>
<dbReference type="AlphaFoldDB" id="X1GRA0"/>
<gene>
    <name evidence="1" type="ORF">S03H2_11795</name>
</gene>
<dbReference type="SUPFAM" id="SSF52540">
    <property type="entry name" value="P-loop containing nucleoside triphosphate hydrolases"/>
    <property type="match status" value="1"/>
</dbReference>
<accession>X1GRA0</accession>
<name>X1GRA0_9ZZZZ</name>
<comment type="caution">
    <text evidence="1">The sequence shown here is derived from an EMBL/GenBank/DDBJ whole genome shotgun (WGS) entry which is preliminary data.</text>
</comment>
<evidence type="ECO:0000313" key="1">
    <source>
        <dbReference type="EMBL" id="GAH44134.1"/>
    </source>
</evidence>
<dbReference type="Gene3D" id="3.40.50.300">
    <property type="entry name" value="P-loop containing nucleotide triphosphate hydrolases"/>
    <property type="match status" value="1"/>
</dbReference>
<protein>
    <recommendedName>
        <fullName evidence="2">Sulfotransferase domain-containing protein</fullName>
    </recommendedName>
</protein>
<dbReference type="InterPro" id="IPR027417">
    <property type="entry name" value="P-loop_NTPase"/>
</dbReference>
<reference evidence="1" key="1">
    <citation type="journal article" date="2014" name="Front. Microbiol.">
        <title>High frequency of phylogenetically diverse reductive dehalogenase-homologous genes in deep subseafloor sedimentary metagenomes.</title>
        <authorList>
            <person name="Kawai M."/>
            <person name="Futagami T."/>
            <person name="Toyoda A."/>
            <person name="Takaki Y."/>
            <person name="Nishi S."/>
            <person name="Hori S."/>
            <person name="Arai W."/>
            <person name="Tsubouchi T."/>
            <person name="Morono Y."/>
            <person name="Uchiyama I."/>
            <person name="Ito T."/>
            <person name="Fujiyama A."/>
            <person name="Inagaki F."/>
            <person name="Takami H."/>
        </authorList>
    </citation>
    <scope>NUCLEOTIDE SEQUENCE</scope>
    <source>
        <strain evidence="1">Expedition CK06-06</strain>
    </source>
</reference>
<dbReference type="EMBL" id="BARU01006006">
    <property type="protein sequence ID" value="GAH44134.1"/>
    <property type="molecule type" value="Genomic_DNA"/>
</dbReference>
<proteinExistence type="predicted"/>